<feature type="region of interest" description="Disordered" evidence="1">
    <location>
        <begin position="203"/>
        <end position="235"/>
    </location>
</feature>
<organism evidence="2 3">
    <name type="scientific">Sorangium cellulosum</name>
    <name type="common">Polyangium cellulosum</name>
    <dbReference type="NCBI Taxonomy" id="56"/>
    <lineage>
        <taxon>Bacteria</taxon>
        <taxon>Pseudomonadati</taxon>
        <taxon>Myxococcota</taxon>
        <taxon>Polyangia</taxon>
        <taxon>Polyangiales</taxon>
        <taxon>Polyangiaceae</taxon>
        <taxon>Sorangium</taxon>
    </lineage>
</organism>
<dbReference type="Proteomes" id="UP000295781">
    <property type="component" value="Chromosome"/>
</dbReference>
<evidence type="ECO:0000313" key="3">
    <source>
        <dbReference type="Proteomes" id="UP000295781"/>
    </source>
</evidence>
<evidence type="ECO:0000256" key="1">
    <source>
        <dbReference type="SAM" id="MobiDB-lite"/>
    </source>
</evidence>
<feature type="region of interest" description="Disordered" evidence="1">
    <location>
        <begin position="25"/>
        <end position="45"/>
    </location>
</feature>
<sequence length="370" mass="39110">MRFAAQSLWIGLMLGVTIGMTQPVRAEDRNPAPGGSVGSTVKDDLRRARRARASGQWAEAHAAYKAAFEAIDATWDTEREAAEIGGELGLCELALRKYRDAAEHLAWSLERRKALSPAQQKRFGKGLADAVKRVATLYLSVDPPDAEVLIDGTPIGRPRRTYRLFFEPGMHMVRALARGRGEAFQSLDARAGAETKMTLQLPRAAESSAGEDAPAGLAKTAVTEPQAATTSARAPAASASWPGTLRIGGAALATAALATGTVLLLRADVIDGNLAERDVARRRRGWTSTTCWWPDASSTCAEIRKEVAGRDRLATLGNVALATGAVFGIATAASFLAEGWLLGGTPAREGVRVAPSTTGTQAGLVVQGVW</sequence>
<dbReference type="OrthoDB" id="5520647at2"/>
<reference evidence="2 3" key="1">
    <citation type="submission" date="2015-09" db="EMBL/GenBank/DDBJ databases">
        <title>Sorangium comparison.</title>
        <authorList>
            <person name="Zaburannyi N."/>
            <person name="Bunk B."/>
            <person name="Overmann J."/>
            <person name="Mueller R."/>
        </authorList>
    </citation>
    <scope>NUCLEOTIDE SEQUENCE [LARGE SCALE GENOMIC DNA]</scope>
    <source>
        <strain evidence="2 3">So ceGT47</strain>
    </source>
</reference>
<dbReference type="InterPro" id="IPR011990">
    <property type="entry name" value="TPR-like_helical_dom_sf"/>
</dbReference>
<gene>
    <name evidence="2" type="ORF">SOCEGT47_013950</name>
</gene>
<proteinExistence type="predicted"/>
<evidence type="ECO:0000313" key="2">
    <source>
        <dbReference type="EMBL" id="AUX20919.1"/>
    </source>
</evidence>
<dbReference type="EMBL" id="CP012670">
    <property type="protein sequence ID" value="AUX20919.1"/>
    <property type="molecule type" value="Genomic_DNA"/>
</dbReference>
<dbReference type="AlphaFoldDB" id="A0A4P2PW18"/>
<dbReference type="SUPFAM" id="SSF48452">
    <property type="entry name" value="TPR-like"/>
    <property type="match status" value="1"/>
</dbReference>
<evidence type="ECO:0008006" key="4">
    <source>
        <dbReference type="Google" id="ProtNLM"/>
    </source>
</evidence>
<accession>A0A4P2PW18</accession>
<name>A0A4P2PW18_SORCE</name>
<protein>
    <recommendedName>
        <fullName evidence="4">PEGA domain-containing protein</fullName>
    </recommendedName>
</protein>